<keyword evidence="2" id="KW-1185">Reference proteome</keyword>
<gene>
    <name evidence="1" type="ORF">UK23_13460</name>
</gene>
<dbReference type="Proteomes" id="UP000033393">
    <property type="component" value="Unassembled WGS sequence"/>
</dbReference>
<dbReference type="RefSeq" id="WP_045311821.1">
    <property type="nucleotide sequence ID" value="NZ_JYJG01000079.1"/>
</dbReference>
<dbReference type="EMBL" id="JYJG01000079">
    <property type="protein sequence ID" value="KJK49579.1"/>
    <property type="molecule type" value="Genomic_DNA"/>
</dbReference>
<evidence type="ECO:0000313" key="1">
    <source>
        <dbReference type="EMBL" id="KJK49579.1"/>
    </source>
</evidence>
<reference evidence="1 2" key="1">
    <citation type="submission" date="2015-02" db="EMBL/GenBank/DDBJ databases">
        <authorList>
            <person name="Ju K.-S."/>
            <person name="Doroghazi J.R."/>
            <person name="Metcalf W."/>
        </authorList>
    </citation>
    <scope>NUCLEOTIDE SEQUENCE [LARGE SCALE GENOMIC DNA]</scope>
    <source>
        <strain evidence="1 2">NRRL B-16140</strain>
    </source>
</reference>
<dbReference type="AlphaFoldDB" id="A0A0F0H1I0"/>
<evidence type="ECO:0000313" key="2">
    <source>
        <dbReference type="Proteomes" id="UP000033393"/>
    </source>
</evidence>
<dbReference type="STRING" id="68170.GCA_000974445_04356"/>
<protein>
    <submittedName>
        <fullName evidence="1">Uncharacterized protein</fullName>
    </submittedName>
</protein>
<dbReference type="OrthoDB" id="3697497at2"/>
<name>A0A0F0H1I0_LENAE</name>
<sequence>MASIAEVRAALEQASEILRESYRSVRSAQDGLDEAVAILAESSENHHESLLPPEFVRAKERFPDQLELMVGTLERIQRLTVEL</sequence>
<organism evidence="1 2">
    <name type="scientific">Lentzea aerocolonigenes</name>
    <name type="common">Lechevalieria aerocolonigenes</name>
    <name type="synonym">Saccharothrix aerocolonigenes</name>
    <dbReference type="NCBI Taxonomy" id="68170"/>
    <lineage>
        <taxon>Bacteria</taxon>
        <taxon>Bacillati</taxon>
        <taxon>Actinomycetota</taxon>
        <taxon>Actinomycetes</taxon>
        <taxon>Pseudonocardiales</taxon>
        <taxon>Pseudonocardiaceae</taxon>
        <taxon>Lentzea</taxon>
    </lineage>
</organism>
<dbReference type="PATRIC" id="fig|68170.10.peg.2637"/>
<dbReference type="eggNOG" id="ENOG5032CMJ">
    <property type="taxonomic scope" value="Bacteria"/>
</dbReference>
<comment type="caution">
    <text evidence="1">The sequence shown here is derived from an EMBL/GenBank/DDBJ whole genome shotgun (WGS) entry which is preliminary data.</text>
</comment>
<accession>A0A0F0H1I0</accession>
<proteinExistence type="predicted"/>